<name>A0A2W1N1R5_9FLAO</name>
<dbReference type="GO" id="GO:0005829">
    <property type="term" value="C:cytosol"/>
    <property type="evidence" value="ECO:0007669"/>
    <property type="project" value="UniProtKB-ARBA"/>
</dbReference>
<dbReference type="EMBL" id="QKSB01000003">
    <property type="protein sequence ID" value="PZE17500.1"/>
    <property type="molecule type" value="Genomic_DNA"/>
</dbReference>
<feature type="region of interest" description="Disordered" evidence="1">
    <location>
        <begin position="1"/>
        <end position="42"/>
    </location>
</feature>
<dbReference type="OrthoDB" id="1493235at2"/>
<comment type="caution">
    <text evidence="3">The sequence shown here is derived from an EMBL/GenBank/DDBJ whole genome shotgun (WGS) entry which is preliminary data.</text>
</comment>
<dbReference type="InterPro" id="IPR012340">
    <property type="entry name" value="NA-bd_OB-fold"/>
</dbReference>
<proteinExistence type="predicted"/>
<organism evidence="3 4">
    <name type="scientific">Putridiphycobacter roseus</name>
    <dbReference type="NCBI Taxonomy" id="2219161"/>
    <lineage>
        <taxon>Bacteria</taxon>
        <taxon>Pseudomonadati</taxon>
        <taxon>Bacteroidota</taxon>
        <taxon>Flavobacteriia</taxon>
        <taxon>Flavobacteriales</taxon>
        <taxon>Crocinitomicaceae</taxon>
        <taxon>Putridiphycobacter</taxon>
    </lineage>
</organism>
<dbReference type="GO" id="GO:0003676">
    <property type="term" value="F:nucleic acid binding"/>
    <property type="evidence" value="ECO:0007669"/>
    <property type="project" value="InterPro"/>
</dbReference>
<reference evidence="3 4" key="1">
    <citation type="submission" date="2018-06" db="EMBL/GenBank/DDBJ databases">
        <title>The draft genome sequence of Crocinitomix sp. SM1701.</title>
        <authorList>
            <person name="Zhang X."/>
        </authorList>
    </citation>
    <scope>NUCLEOTIDE SEQUENCE [LARGE SCALE GENOMIC DNA]</scope>
    <source>
        <strain evidence="3 4">SM1701</strain>
    </source>
</reference>
<dbReference type="PRINTS" id="PR00050">
    <property type="entry name" value="COLDSHOCK"/>
</dbReference>
<dbReference type="Gene3D" id="2.40.50.140">
    <property type="entry name" value="Nucleic acid-binding proteins"/>
    <property type="match status" value="1"/>
</dbReference>
<keyword evidence="4" id="KW-1185">Reference proteome</keyword>
<evidence type="ECO:0000313" key="4">
    <source>
        <dbReference type="Proteomes" id="UP000249248"/>
    </source>
</evidence>
<dbReference type="InterPro" id="IPR002059">
    <property type="entry name" value="CSP_DNA-bd"/>
</dbReference>
<feature type="compositionally biased region" description="Basic and acidic residues" evidence="1">
    <location>
        <begin position="23"/>
        <end position="33"/>
    </location>
</feature>
<evidence type="ECO:0000256" key="1">
    <source>
        <dbReference type="SAM" id="MobiDB-lite"/>
    </source>
</evidence>
<dbReference type="RefSeq" id="WP_111062461.1">
    <property type="nucleotide sequence ID" value="NZ_JBHUCU010000027.1"/>
</dbReference>
<sequence length="179" mass="20222">MARTQETFSKKEKEKKRLKKRQEKLAKREERKANSGTGDLDSMMAYVDENGMIVDTPPDPNVKKKVIKASSIEIGVPKREAVDTDIENRGKVTFFNTSKGYGFIKDMSTQESYFVHVNGLLEEIQENDIVNFELERGQKGMNAVRVKIYKEKEEVPAPKAEADKEASDSDKDGAAAEEE</sequence>
<dbReference type="InterPro" id="IPR011129">
    <property type="entry name" value="CSD"/>
</dbReference>
<dbReference type="CDD" id="cd04458">
    <property type="entry name" value="CSP_CDS"/>
    <property type="match status" value="1"/>
</dbReference>
<dbReference type="SUPFAM" id="SSF50249">
    <property type="entry name" value="Nucleic acid-binding proteins"/>
    <property type="match status" value="1"/>
</dbReference>
<gene>
    <name evidence="3" type="ORF">DNU06_06640</name>
</gene>
<dbReference type="AlphaFoldDB" id="A0A2W1N1R5"/>
<protein>
    <submittedName>
        <fullName evidence="3">Cold shock domain-containing protein</fullName>
    </submittedName>
</protein>
<feature type="domain" description="CSD" evidence="2">
    <location>
        <begin position="87"/>
        <end position="148"/>
    </location>
</feature>
<evidence type="ECO:0000259" key="2">
    <source>
        <dbReference type="PROSITE" id="PS51857"/>
    </source>
</evidence>
<feature type="region of interest" description="Disordered" evidence="1">
    <location>
        <begin position="152"/>
        <end position="179"/>
    </location>
</feature>
<dbReference type="Pfam" id="PF00313">
    <property type="entry name" value="CSD"/>
    <property type="match status" value="1"/>
</dbReference>
<feature type="compositionally biased region" description="Basic residues" evidence="1">
    <location>
        <begin position="13"/>
        <end position="22"/>
    </location>
</feature>
<dbReference type="SMART" id="SM00357">
    <property type="entry name" value="CSP"/>
    <property type="match status" value="1"/>
</dbReference>
<dbReference type="PROSITE" id="PS51857">
    <property type="entry name" value="CSD_2"/>
    <property type="match status" value="1"/>
</dbReference>
<evidence type="ECO:0000313" key="3">
    <source>
        <dbReference type="EMBL" id="PZE17500.1"/>
    </source>
</evidence>
<dbReference type="Proteomes" id="UP000249248">
    <property type="component" value="Unassembled WGS sequence"/>
</dbReference>
<accession>A0A2W1N1R5</accession>